<keyword evidence="1" id="KW-0472">Membrane</keyword>
<accession>A0A8J4AGY7</accession>
<evidence type="ECO:0000256" key="1">
    <source>
        <dbReference type="SAM" id="Phobius"/>
    </source>
</evidence>
<dbReference type="EMBL" id="BOPO01000118">
    <property type="protein sequence ID" value="GIL30499.1"/>
    <property type="molecule type" value="Genomic_DNA"/>
</dbReference>
<keyword evidence="1" id="KW-1133">Transmembrane helix</keyword>
<feature type="transmembrane region" description="Helical" evidence="1">
    <location>
        <begin position="54"/>
        <end position="74"/>
    </location>
</feature>
<comment type="caution">
    <text evidence="2">The sequence shown here is derived from an EMBL/GenBank/DDBJ whole genome shotgun (WGS) entry which is preliminary data.</text>
</comment>
<reference evidence="3" key="1">
    <citation type="journal article" date="2021" name="Int. J. Syst. Evol. Microbiol.">
        <title>Actinocatenispora comari sp. nov., an endophytic actinomycete isolated from aerial parts of Comarum salesowianum.</title>
        <authorList>
            <person name="Oyunbileg N."/>
            <person name="Iizaka Y."/>
            <person name="Hamada M."/>
            <person name="Davaapurev B.O."/>
            <person name="Fukumoto A."/>
            <person name="Tsetseg B."/>
            <person name="Kato F."/>
            <person name="Tamura T."/>
            <person name="Batkhuu J."/>
            <person name="Anzai Y."/>
        </authorList>
    </citation>
    <scope>NUCLEOTIDE SEQUENCE [LARGE SCALE GENOMIC DNA]</scope>
    <source>
        <strain evidence="3">NUM-2625</strain>
    </source>
</reference>
<sequence>MRTTPVPRWTEIVAHLIPLVVLPSGLWRLALAFGLPIGALAYGAAPQIGPGTQIYIVGLSLLSESVALLSFGLVRPWGEVFPRWLPLLGGRPVRRWFATTVASTGAVALAGLWTFAFVNYFDGDNGISFTSPLWHTVFVACYLPVTLWVPLLAALIVAYHRRRGQKLTSSARASVTA</sequence>
<keyword evidence="1" id="KW-0812">Transmembrane</keyword>
<feature type="transmembrane region" description="Helical" evidence="1">
    <location>
        <begin position="133"/>
        <end position="159"/>
    </location>
</feature>
<proteinExistence type="predicted"/>
<feature type="transmembrane region" description="Helical" evidence="1">
    <location>
        <begin position="95"/>
        <end position="121"/>
    </location>
</feature>
<dbReference type="AlphaFoldDB" id="A0A8J4AGY7"/>
<protein>
    <submittedName>
        <fullName evidence="2">Uncharacterized protein</fullName>
    </submittedName>
</protein>
<evidence type="ECO:0000313" key="2">
    <source>
        <dbReference type="EMBL" id="GIL30499.1"/>
    </source>
</evidence>
<keyword evidence="3" id="KW-1185">Reference proteome</keyword>
<name>A0A8J4AGY7_9ACTN</name>
<dbReference type="Proteomes" id="UP000614996">
    <property type="component" value="Unassembled WGS sequence"/>
</dbReference>
<gene>
    <name evidence="2" type="ORF">NUM_57530</name>
</gene>
<organism evidence="2 3">
    <name type="scientific">Actinocatenispora comari</name>
    <dbReference type="NCBI Taxonomy" id="2807577"/>
    <lineage>
        <taxon>Bacteria</taxon>
        <taxon>Bacillati</taxon>
        <taxon>Actinomycetota</taxon>
        <taxon>Actinomycetes</taxon>
        <taxon>Micromonosporales</taxon>
        <taxon>Micromonosporaceae</taxon>
        <taxon>Actinocatenispora</taxon>
    </lineage>
</organism>
<feature type="transmembrane region" description="Helical" evidence="1">
    <location>
        <begin position="12"/>
        <end position="42"/>
    </location>
</feature>
<evidence type="ECO:0000313" key="3">
    <source>
        <dbReference type="Proteomes" id="UP000614996"/>
    </source>
</evidence>
<dbReference type="RefSeq" id="WP_207128150.1">
    <property type="nucleotide sequence ID" value="NZ_BOPO01000118.1"/>
</dbReference>